<comment type="caution">
    <text evidence="12">The sequence shown here is derived from an EMBL/GenBank/DDBJ whole genome shotgun (WGS) entry which is preliminary data.</text>
</comment>
<gene>
    <name evidence="12" type="ORF">Ocin01_05030</name>
</gene>
<evidence type="ECO:0000256" key="6">
    <source>
        <dbReference type="ARBA" id="ARBA00023187"/>
    </source>
</evidence>
<feature type="domain" description="Pre-mRNA-splicing factor SYF1 central HAT repeats" evidence="9">
    <location>
        <begin position="183"/>
        <end position="381"/>
    </location>
</feature>
<comment type="subcellular location">
    <subcellularLocation>
        <location evidence="1">Nucleus</location>
    </subcellularLocation>
</comment>
<keyword evidence="6" id="KW-0508">mRNA splicing</keyword>
<dbReference type="GO" id="GO:0071014">
    <property type="term" value="C:post-mRNA release spliceosomal complex"/>
    <property type="evidence" value="ECO:0007669"/>
    <property type="project" value="TreeGrafter"/>
</dbReference>
<sequence length="851" mass="98942">MAAAETDEFVESLTEQDLAHEEEILRNPFSIKHWMRYLDHLRSEKKYKKDPKRLYMVYERALKQLPGSYKLWHAYLVLRKGHVLKKSPKDPAVQELFATFERSLVFMNKMPRIWIEYCDFAVKTGRVTQTRRIFDRALRSLPITQHNRIWPMYLNFVTKKHLIPETATRIYKRYLKLCPENGEDFIEYLLSVGRLDEAAVRLAHLVNNENFTSRKGKSNYVLWNELCNLISKNPKEVTSLDVDAIIRSGLRRYTDQIGSLWTSLADYYVRSGLFERARDIYEEGISSVTTVRDFSQIFDAYAQFEEAALTKLMESDDADDLIIEMRLARLENLMERRPLLLNSVLLRQNPHNVNEWLKRVDLLKEKPKEVIAAFTEGVQTVDPKQAVGKLNALWVAFAKFYEEAGQLDDARVIFEKSTHVPYMKVDDLGHVWCEWAEMELRHKNYKEALRLMYTATTPPIGQRAAYSDDSATVQARLYKNLKLWSFYADLEESFGTYKSCKAVYDRIIDLKIATPQIIMNYGIFLEENQYFEEAFKAYEKGISLFKWPHVFDLWNTYLAKFLERYGGDKIERARDLFEQCLETCPAQHAKNFYLLYAKLEEKHGAARRSMNVYERACKAVDKKDQYQMFNIYIQKAASLYGVTKTRPIFEAAMEVLPDADARQMGIRFAELETKLGEIDRARAIYAHTSQICDPRVSADFWAAWKDFEVRHGNEDTIREMLRVKRSVQALYNTQFTANLIAQQTQLTPSAIPERSEAAATGDSEITAAAVISEPPQPPPRRPDQVSFVRGDTLIQTHNTDNQLNPDEIELDEDEDNDEDNEKDEDMEVEKVTIPTEVFGSLKPDEGAEEDE</sequence>
<dbReference type="STRING" id="48709.A0A1D2N8S2"/>
<dbReference type="InterPro" id="IPR045075">
    <property type="entry name" value="Syf1-like"/>
</dbReference>
<dbReference type="InterPro" id="IPR056350">
    <property type="entry name" value="HAT_Syf1_central"/>
</dbReference>
<dbReference type="PANTHER" id="PTHR11246:SF5">
    <property type="entry name" value="PRE-MRNA-SPLICING FACTOR SYF1"/>
    <property type="match status" value="1"/>
</dbReference>
<dbReference type="OMA" id="IWYNYLR"/>
<feature type="compositionally biased region" description="Acidic residues" evidence="8">
    <location>
        <begin position="806"/>
        <end position="827"/>
    </location>
</feature>
<dbReference type="Pfam" id="PF23220">
    <property type="entry name" value="HAT_Syf1_M"/>
    <property type="match status" value="1"/>
</dbReference>
<dbReference type="GO" id="GO:0000349">
    <property type="term" value="P:generation of catalytic spliceosome for first transesterification step"/>
    <property type="evidence" value="ECO:0007669"/>
    <property type="project" value="TreeGrafter"/>
</dbReference>
<accession>A0A1D2N8S2</accession>
<proteinExistence type="inferred from homology"/>
<keyword evidence="5" id="KW-0677">Repeat</keyword>
<feature type="domain" description="Pre-mRNA-splicing factor Syf1/CRNKL1-like C-terminal HAT-repeats" evidence="10">
    <location>
        <begin position="383"/>
        <end position="748"/>
    </location>
</feature>
<dbReference type="FunFam" id="1.25.40.10:FF:000137">
    <property type="entry name" value="Pre-mRNA-splicing factor syf1"/>
    <property type="match status" value="1"/>
</dbReference>
<reference evidence="12 13" key="1">
    <citation type="journal article" date="2016" name="Genome Biol. Evol.">
        <title>Gene Family Evolution Reflects Adaptation to Soil Environmental Stressors in the Genome of the Collembolan Orchesella cincta.</title>
        <authorList>
            <person name="Faddeeva-Vakhrusheva A."/>
            <person name="Derks M.F."/>
            <person name="Anvar S.Y."/>
            <person name="Agamennone V."/>
            <person name="Suring W."/>
            <person name="Smit S."/>
            <person name="van Straalen N.M."/>
            <person name="Roelofs D."/>
        </authorList>
    </citation>
    <scope>NUCLEOTIDE SEQUENCE [LARGE SCALE GENOMIC DNA]</scope>
    <source>
        <tissue evidence="12">Mixed pool</tissue>
    </source>
</reference>
<dbReference type="EMBL" id="LJIJ01000145">
    <property type="protein sequence ID" value="ODN01641.1"/>
    <property type="molecule type" value="Genomic_DNA"/>
</dbReference>
<dbReference type="Pfam" id="PF23233">
    <property type="entry name" value="HAT_Syf1_CNRKL1_N"/>
    <property type="match status" value="1"/>
</dbReference>
<dbReference type="Gene3D" id="1.25.40.10">
    <property type="entry name" value="Tetratricopeptide repeat domain"/>
    <property type="match status" value="4"/>
</dbReference>
<dbReference type="InterPro" id="IPR055430">
    <property type="entry name" value="HAT_Syf1_CNRKL1_C"/>
</dbReference>
<protein>
    <submittedName>
        <fullName evidence="12">Pre-mRNA-splicing factor SYF1</fullName>
    </submittedName>
</protein>
<dbReference type="InterPro" id="IPR055433">
    <property type="entry name" value="HAT_Syf1-like_N"/>
</dbReference>
<feature type="compositionally biased region" description="Polar residues" evidence="8">
    <location>
        <begin position="794"/>
        <end position="804"/>
    </location>
</feature>
<evidence type="ECO:0000259" key="10">
    <source>
        <dbReference type="Pfam" id="PF23231"/>
    </source>
</evidence>
<evidence type="ECO:0000313" key="13">
    <source>
        <dbReference type="Proteomes" id="UP000094527"/>
    </source>
</evidence>
<keyword evidence="3" id="KW-0507">mRNA processing</keyword>
<dbReference type="PANTHER" id="PTHR11246">
    <property type="entry name" value="PRE-MRNA SPLICING FACTOR"/>
    <property type="match status" value="1"/>
</dbReference>
<keyword evidence="4" id="KW-0747">Spliceosome</keyword>
<evidence type="ECO:0000256" key="1">
    <source>
        <dbReference type="ARBA" id="ARBA00004123"/>
    </source>
</evidence>
<dbReference type="Proteomes" id="UP000094527">
    <property type="component" value="Unassembled WGS sequence"/>
</dbReference>
<evidence type="ECO:0000259" key="11">
    <source>
        <dbReference type="Pfam" id="PF23233"/>
    </source>
</evidence>
<evidence type="ECO:0000256" key="4">
    <source>
        <dbReference type="ARBA" id="ARBA00022728"/>
    </source>
</evidence>
<dbReference type="GO" id="GO:0000974">
    <property type="term" value="C:Prp19 complex"/>
    <property type="evidence" value="ECO:0007669"/>
    <property type="project" value="TreeGrafter"/>
</dbReference>
<keyword evidence="13" id="KW-1185">Reference proteome</keyword>
<evidence type="ECO:0000256" key="5">
    <source>
        <dbReference type="ARBA" id="ARBA00022737"/>
    </source>
</evidence>
<name>A0A1D2N8S2_ORCCI</name>
<evidence type="ECO:0000256" key="2">
    <source>
        <dbReference type="ARBA" id="ARBA00008644"/>
    </source>
</evidence>
<dbReference type="Gene3D" id="1.25.40.430">
    <property type="match status" value="1"/>
</dbReference>
<feature type="domain" description="Pre-mRNA-splicing factor Syf1-like N-terminal HAT-repeats" evidence="11">
    <location>
        <begin position="16"/>
        <end position="180"/>
    </location>
</feature>
<dbReference type="FunFam" id="1.25.40.10:FF:000182">
    <property type="entry name" value="Pre-mRNA-splicing factor SYF1"/>
    <property type="match status" value="1"/>
</dbReference>
<dbReference type="GO" id="GO:0071007">
    <property type="term" value="C:U2-type catalytic step 2 spliceosome"/>
    <property type="evidence" value="ECO:0007669"/>
    <property type="project" value="TreeGrafter"/>
</dbReference>
<feature type="region of interest" description="Disordered" evidence="8">
    <location>
        <begin position="794"/>
        <end position="851"/>
    </location>
</feature>
<evidence type="ECO:0000256" key="3">
    <source>
        <dbReference type="ARBA" id="ARBA00022664"/>
    </source>
</evidence>
<dbReference type="FunFam" id="1.25.40.10:FF:000023">
    <property type="entry name" value="Pre-mRNA-splicing factor SYF1"/>
    <property type="match status" value="1"/>
</dbReference>
<evidence type="ECO:0000256" key="8">
    <source>
        <dbReference type="SAM" id="MobiDB-lite"/>
    </source>
</evidence>
<dbReference type="FunFam" id="1.25.40.10:FF:001071">
    <property type="entry name" value="pre-mRNA-splicing factor SYF1-like"/>
    <property type="match status" value="1"/>
</dbReference>
<dbReference type="SMART" id="SM00386">
    <property type="entry name" value="HAT"/>
    <property type="match status" value="11"/>
</dbReference>
<dbReference type="InterPro" id="IPR011990">
    <property type="entry name" value="TPR-like_helical_dom_sf"/>
</dbReference>
<evidence type="ECO:0000313" key="12">
    <source>
        <dbReference type="EMBL" id="ODN01641.1"/>
    </source>
</evidence>
<dbReference type="AlphaFoldDB" id="A0A1D2N8S2"/>
<evidence type="ECO:0000256" key="7">
    <source>
        <dbReference type="ARBA" id="ARBA00023242"/>
    </source>
</evidence>
<dbReference type="InterPro" id="IPR003107">
    <property type="entry name" value="HAT"/>
</dbReference>
<evidence type="ECO:0000259" key="9">
    <source>
        <dbReference type="Pfam" id="PF23220"/>
    </source>
</evidence>
<dbReference type="OrthoDB" id="10067343at2759"/>
<dbReference type="SUPFAM" id="SSF48452">
    <property type="entry name" value="TPR-like"/>
    <property type="match status" value="5"/>
</dbReference>
<dbReference type="Pfam" id="PF23231">
    <property type="entry name" value="HAT_Syf1_CNRKL1_C"/>
    <property type="match status" value="1"/>
</dbReference>
<comment type="similarity">
    <text evidence="2">Belongs to the crooked-neck family.</text>
</comment>
<organism evidence="12 13">
    <name type="scientific">Orchesella cincta</name>
    <name type="common">Springtail</name>
    <name type="synonym">Podura cincta</name>
    <dbReference type="NCBI Taxonomy" id="48709"/>
    <lineage>
        <taxon>Eukaryota</taxon>
        <taxon>Metazoa</taxon>
        <taxon>Ecdysozoa</taxon>
        <taxon>Arthropoda</taxon>
        <taxon>Hexapoda</taxon>
        <taxon>Collembola</taxon>
        <taxon>Entomobryomorpha</taxon>
        <taxon>Entomobryoidea</taxon>
        <taxon>Orchesellidae</taxon>
        <taxon>Orchesellinae</taxon>
        <taxon>Orchesella</taxon>
    </lineage>
</organism>
<keyword evidence="7" id="KW-0539">Nucleus</keyword>